<keyword evidence="2" id="KW-1185">Reference proteome</keyword>
<reference evidence="1" key="2">
    <citation type="submission" date="2020-09" db="EMBL/GenBank/DDBJ databases">
        <authorList>
            <person name="Sun Q."/>
            <person name="Zhou Y."/>
        </authorList>
    </citation>
    <scope>NUCLEOTIDE SEQUENCE</scope>
    <source>
        <strain evidence="1">CGMCC 4.7679</strain>
    </source>
</reference>
<dbReference type="Proteomes" id="UP000658656">
    <property type="component" value="Unassembled WGS sequence"/>
</dbReference>
<dbReference type="Gene3D" id="1.25.40.10">
    <property type="entry name" value="Tetratricopeptide repeat domain"/>
    <property type="match status" value="1"/>
</dbReference>
<comment type="caution">
    <text evidence="1">The sequence shown here is derived from an EMBL/GenBank/DDBJ whole genome shotgun (WGS) entry which is preliminary data.</text>
</comment>
<sequence length="392" mass="43301">MTDLQGYLRSLDAETLAGLLYEQAERDPELHARLQLRAGGEEPAEVDRHAGEVTKIAAVLDTVQRLLDSGSPADLAPLARRTVERVLKAQQDDPAVVRRAVALYARACANRPPADLAEWLASAALDHGAEIDLAAFVKPLGDSGLTQLKSIVDKHHGPAAERFAEQLAELSGDVDALLEILSRRPQRLDVRLKIVRVLRGAGRTAEAVAYAARALNQNDDAVKTRGTEFRRAPSEKTFLALREAAVELGRWETERESALAVLRKSAESDEAAADELVRVLLAEERPEEAWQAARRYPCSLPVLLQVAELREAEAPGEVIDVYKLFVNHLIEQKGASHYEQAAKRLRRIRQLHRKAGTADEFAPYLAELVTTHKRKARLLAEIRQARIALPKG</sequence>
<name>A0A8H9J184_9PSEU</name>
<evidence type="ECO:0000313" key="1">
    <source>
        <dbReference type="EMBL" id="GHF58987.1"/>
    </source>
</evidence>
<gene>
    <name evidence="1" type="ORF">GCM10017566_35510</name>
</gene>
<evidence type="ECO:0000313" key="2">
    <source>
        <dbReference type="Proteomes" id="UP000658656"/>
    </source>
</evidence>
<protein>
    <submittedName>
        <fullName evidence="1">Uncharacterized protein</fullName>
    </submittedName>
</protein>
<reference evidence="1" key="1">
    <citation type="journal article" date="2014" name="Int. J. Syst. Evol. Microbiol.">
        <title>Complete genome sequence of Corynebacterium casei LMG S-19264T (=DSM 44701T), isolated from a smear-ripened cheese.</title>
        <authorList>
            <consortium name="US DOE Joint Genome Institute (JGI-PGF)"/>
            <person name="Walter F."/>
            <person name="Albersmeier A."/>
            <person name="Kalinowski J."/>
            <person name="Ruckert C."/>
        </authorList>
    </citation>
    <scope>NUCLEOTIDE SEQUENCE</scope>
    <source>
        <strain evidence="1">CGMCC 4.7679</strain>
    </source>
</reference>
<dbReference type="RefSeq" id="WP_229880791.1">
    <property type="nucleotide sequence ID" value="NZ_BNAV01000004.1"/>
</dbReference>
<dbReference type="AlphaFoldDB" id="A0A8H9J184"/>
<dbReference type="InterPro" id="IPR011990">
    <property type="entry name" value="TPR-like_helical_dom_sf"/>
</dbReference>
<dbReference type="EMBL" id="BNAV01000004">
    <property type="protein sequence ID" value="GHF58987.1"/>
    <property type="molecule type" value="Genomic_DNA"/>
</dbReference>
<proteinExistence type="predicted"/>
<accession>A0A8H9J184</accession>
<organism evidence="1 2">
    <name type="scientific">Amycolatopsis bartoniae</name>
    <dbReference type="NCBI Taxonomy" id="941986"/>
    <lineage>
        <taxon>Bacteria</taxon>
        <taxon>Bacillati</taxon>
        <taxon>Actinomycetota</taxon>
        <taxon>Actinomycetes</taxon>
        <taxon>Pseudonocardiales</taxon>
        <taxon>Pseudonocardiaceae</taxon>
        <taxon>Amycolatopsis</taxon>
    </lineage>
</organism>